<dbReference type="EMBL" id="AEYI02002039">
    <property type="protein sequence ID" value="KFG30609.1"/>
    <property type="molecule type" value="Genomic_DNA"/>
</dbReference>
<name>A0A086JEP1_TOXGO</name>
<accession>A0A086JEP1</accession>
<dbReference type="Proteomes" id="UP000028828">
    <property type="component" value="Unassembled WGS sequence"/>
</dbReference>
<evidence type="ECO:0000313" key="2">
    <source>
        <dbReference type="EMBL" id="KFG30609.1"/>
    </source>
</evidence>
<evidence type="ECO:0000313" key="3">
    <source>
        <dbReference type="Proteomes" id="UP000028828"/>
    </source>
</evidence>
<comment type="caution">
    <text evidence="2">The sequence shown here is derived from an EMBL/GenBank/DDBJ whole genome shotgun (WGS) entry which is preliminary data.</text>
</comment>
<dbReference type="OrthoDB" id="361836at2759"/>
<keyword evidence="2" id="KW-0812">Transmembrane</keyword>
<evidence type="ECO:0000256" key="1">
    <source>
        <dbReference type="SAM" id="MobiDB-lite"/>
    </source>
</evidence>
<protein>
    <submittedName>
        <fullName evidence="2">Putative transmembrane protein</fullName>
    </submittedName>
</protein>
<keyword evidence="2" id="KW-0472">Membrane</keyword>
<sequence length="205" mass="22584">MRINSGSAVLFAVGYAGWVFLCNGEVVVPAAMAQSAAGIQGTQSPPAQEGDQETDELPKVDVEIVPGRRWKTSRRALIKMKQRFKQFIHDEISKVAHEYDQQLNAVTHPPDQARHVRRSPLDVYEQLLGTPPEITHPLLKATTQQRFQAVQEHDMHTTAAPLDANVSLEGLSNLLESNAVGGALDMQQDARGNQYLKALVQGIEQ</sequence>
<feature type="region of interest" description="Disordered" evidence="1">
    <location>
        <begin position="39"/>
        <end position="58"/>
    </location>
</feature>
<reference evidence="2 3" key="1">
    <citation type="submission" date="2014-03" db="EMBL/GenBank/DDBJ databases">
        <authorList>
            <person name="Sibley D."/>
            <person name="Venepally P."/>
            <person name="Karamycheva S."/>
            <person name="Hadjithomas M."/>
            <person name="Khan A."/>
            <person name="Brunk B."/>
            <person name="Roos D."/>
            <person name="Caler E."/>
            <person name="Lorenzi H."/>
        </authorList>
    </citation>
    <scope>NUCLEOTIDE SEQUENCE [LARGE SCALE GENOMIC DNA]</scope>
    <source>
        <strain evidence="3">p89</strain>
    </source>
</reference>
<proteinExistence type="predicted"/>
<dbReference type="VEuPathDB" id="ToxoDB:TGP89_207780"/>
<gene>
    <name evidence="2" type="ORF">TGP89_207780</name>
</gene>
<organism evidence="2 3">
    <name type="scientific">Toxoplasma gondii p89</name>
    <dbReference type="NCBI Taxonomy" id="943119"/>
    <lineage>
        <taxon>Eukaryota</taxon>
        <taxon>Sar</taxon>
        <taxon>Alveolata</taxon>
        <taxon>Apicomplexa</taxon>
        <taxon>Conoidasida</taxon>
        <taxon>Coccidia</taxon>
        <taxon>Eucoccidiorida</taxon>
        <taxon>Eimeriorina</taxon>
        <taxon>Sarcocystidae</taxon>
        <taxon>Toxoplasma</taxon>
    </lineage>
</organism>
<dbReference type="AlphaFoldDB" id="A0A086JEP1"/>